<dbReference type="Proteomes" id="UP000621307">
    <property type="component" value="Unassembled WGS sequence"/>
</dbReference>
<evidence type="ECO:0000256" key="3">
    <source>
        <dbReference type="ARBA" id="ARBA00022737"/>
    </source>
</evidence>
<keyword evidence="3" id="KW-0677">Repeat</keyword>
<feature type="repeat" description="WD" evidence="4">
    <location>
        <begin position="601"/>
        <end position="642"/>
    </location>
</feature>
<dbReference type="SUPFAM" id="SSF50978">
    <property type="entry name" value="WD40 repeat-like"/>
    <property type="match status" value="2"/>
</dbReference>
<dbReference type="Pfam" id="PF20703">
    <property type="entry name" value="nSTAND1"/>
    <property type="match status" value="1"/>
</dbReference>
<dbReference type="Gene3D" id="2.130.10.10">
    <property type="entry name" value="YVTN repeat-like/Quinoprotein amine dehydrogenase"/>
    <property type="match status" value="5"/>
</dbReference>
<feature type="repeat" description="WD" evidence="4">
    <location>
        <begin position="1078"/>
        <end position="1115"/>
    </location>
</feature>
<feature type="repeat" description="WD" evidence="4">
    <location>
        <begin position="839"/>
        <end position="880"/>
    </location>
</feature>
<sequence>MTDGNSPSNTNIGQSAEGIIGQTVMGAAIGDHNQTIGQVLDGGMVVYGQVVIYNTSTVDSDSSTSKTRASEIGPNPYQGLLAFQETDGDHFFGRDQQIKDLWEKFRGVHEASIIRFLAIYGPSGSGKSSLARAGLIPELSRRPLPGRNRARVAVLIPGSHPLEALATVLAEIATGDRTPIIKAKEFSIVLQQPNSDGEYEGLRQIANALPEIAIKPLVVLVDQLEEVFTLCEDQRERDAFIGNLLCAASESSKRVSVIVTLRSDFLGLTQKNPHLNQLLASQGFFVAAMNVEGLREAITKPAELAGYPLDQSTVDLLIEQTEGREGALPLLQFALTQIWAGLAEGREPAETLRAIGGVGGALAKEAQRIFESLNSKEQKIAKRVFLGLVQLGEGTKDTRRRTELERIVSHGEQQEQVMKVIARFSDSGTRLITLADNAGTITAEVTHESLIDNWQQMRLWLNESRGDLRFQRRLDEAAIIWNENGRPDGNLWRSPDLDLLRQYHERADDDMTPLQIEFFNHSIHAFDEAEKKRKRQRVEQLVDKVEISLIRNQPINAIINAIAATGVSQSVLEQFPGHPKFSSVIGCLLDVVRVNSLEKNLLLHEDVVSSVAYSPDGKSIVSGCEDNTLQIWNARTGEPIGTRLGNPLKKEVGSGVTSVAFSPYGQRIASGHADNTVRLWNAITGVPIGNPLVHGDATSSQLIFDQTVTAYNSVNSVAFSPDGKYIISGSGDDTVRVWDANTGVPIGNPLKGHESSVYSVAYSPDGKYIVSGGPDNTILIWNAKRGAQMGRPLVHESATPHEDWTYSVMFSPDGQRIISGSGRTILIWDVNTRRLINTLQGHTDSVYSVAFSPNGQYIVSGGEDNTVRVWNATTGKQIGEPLRHEDDVKSVVFSPDGQHIVSGSKDNTVRIWSVSTNAPIGRILQVHSNRVTSVAFNPDGQYIASATRQPILMVRSADGRSLVSADSQSIASKAGGETVRISDVNTGQQMVQPLQVCAWSVAYSPNGQRIASGGTDKTVRIWDATTGMQIGKPLQGHEDDVKSVAYSPNGQRIASGGDKTVRIWDVTTGEQIGEPLCHEDDVKSVAYSPDGQRIASGGDKTVRIWDATTGMQIGKPLQGHREGISSVTFSPDGKHIISCSYDYTVRIWDAETGVPVGKPLQGHTDALDTAAYSPDGQFIVSGSRDCTVRIWDANTGVPIGKPLQGHTDTVSSVAFSPDGKRIVSGSWDNTVRVWDIAWESLLPIACNQLRYHPSLNQPTTDEACEAKQICERYVQEAQMVEQENSQIQFVNQTQTQFANQVILTPVQEQVALEETLTPFTSEEWQTLQYAPLWVFSAVAHADGKVDDQEFSVLAKNISKASLYKIPLTRDVFASILGDFNNIMGQYGADSRDVSEGLRDVVEILDSKVSLEESENFKQALIFLGVEIANASGGGFLGLGNKMSNEEASALSIIAALLEADLS</sequence>
<evidence type="ECO:0000313" key="8">
    <source>
        <dbReference type="Proteomes" id="UP000621307"/>
    </source>
</evidence>
<evidence type="ECO:0000259" key="5">
    <source>
        <dbReference type="Pfam" id="PF20703"/>
    </source>
</evidence>
<feature type="repeat" description="WD" evidence="4">
    <location>
        <begin position="1203"/>
        <end position="1236"/>
    </location>
</feature>
<dbReference type="CDD" id="cd07177">
    <property type="entry name" value="terB_like"/>
    <property type="match status" value="1"/>
</dbReference>
<feature type="repeat" description="WD" evidence="4">
    <location>
        <begin position="712"/>
        <end position="748"/>
    </location>
</feature>
<dbReference type="SUPFAM" id="SSF82171">
    <property type="entry name" value="DPP6 N-terminal domain-like"/>
    <property type="match status" value="1"/>
</dbReference>
<dbReference type="InterPro" id="IPR049052">
    <property type="entry name" value="nSTAND1"/>
</dbReference>
<dbReference type="EMBL" id="JACJQL010000087">
    <property type="protein sequence ID" value="MBD2255300.1"/>
    <property type="molecule type" value="Genomic_DNA"/>
</dbReference>
<feature type="repeat" description="WD" evidence="4">
    <location>
        <begin position="656"/>
        <end position="681"/>
    </location>
</feature>
<feature type="repeat" description="WD" evidence="4">
    <location>
        <begin position="1117"/>
        <end position="1158"/>
    </location>
</feature>
<dbReference type="InterPro" id="IPR036322">
    <property type="entry name" value="WD40_repeat_dom_sf"/>
</dbReference>
<dbReference type="InterPro" id="IPR001680">
    <property type="entry name" value="WD40_rpt"/>
</dbReference>
<dbReference type="PRINTS" id="PR00320">
    <property type="entry name" value="GPROTEINBRPT"/>
</dbReference>
<dbReference type="PANTHER" id="PTHR22847">
    <property type="entry name" value="WD40 REPEAT PROTEIN"/>
    <property type="match status" value="1"/>
</dbReference>
<accession>A0ABR8BP41</accession>
<feature type="repeat" description="WD" evidence="4">
    <location>
        <begin position="750"/>
        <end position="791"/>
    </location>
</feature>
<dbReference type="Gene3D" id="3.40.50.300">
    <property type="entry name" value="P-loop containing nucleotide triphosphate hydrolases"/>
    <property type="match status" value="1"/>
</dbReference>
<feature type="repeat" description="WD" evidence="4">
    <location>
        <begin position="1034"/>
        <end position="1074"/>
    </location>
</feature>
<dbReference type="PANTHER" id="PTHR22847:SF637">
    <property type="entry name" value="WD REPEAT DOMAIN 5B"/>
    <property type="match status" value="1"/>
</dbReference>
<protein>
    <recommendedName>
        <fullName evidence="1">Intraflagellar transport protein 122 homolog</fullName>
    </recommendedName>
</protein>
<dbReference type="RefSeq" id="WP_190572083.1">
    <property type="nucleotide sequence ID" value="NZ_JACJQL010000087.1"/>
</dbReference>
<dbReference type="PROSITE" id="PS50082">
    <property type="entry name" value="WD_REPEATS_2"/>
    <property type="match status" value="13"/>
</dbReference>
<reference evidence="7 8" key="1">
    <citation type="journal article" date="2020" name="ISME J.">
        <title>Comparative genomics reveals insights into cyanobacterial evolution and habitat adaptation.</title>
        <authorList>
            <person name="Chen M.Y."/>
            <person name="Teng W.K."/>
            <person name="Zhao L."/>
            <person name="Hu C.X."/>
            <person name="Zhou Y.K."/>
            <person name="Han B.P."/>
            <person name="Song L.R."/>
            <person name="Shu W.S."/>
        </authorList>
    </citation>
    <scope>NUCLEOTIDE SEQUENCE [LARGE SCALE GENOMIC DNA]</scope>
    <source>
        <strain evidence="7 8">FACHB-3921</strain>
    </source>
</reference>
<dbReference type="PROSITE" id="PS00678">
    <property type="entry name" value="WD_REPEATS_1"/>
    <property type="match status" value="7"/>
</dbReference>
<dbReference type="InterPro" id="IPR015943">
    <property type="entry name" value="WD40/YVTN_repeat-like_dom_sf"/>
</dbReference>
<keyword evidence="2 4" id="KW-0853">WD repeat</keyword>
<evidence type="ECO:0000256" key="2">
    <source>
        <dbReference type="ARBA" id="ARBA00022574"/>
    </source>
</evidence>
<feature type="repeat" description="WD" evidence="4">
    <location>
        <begin position="1160"/>
        <end position="1201"/>
    </location>
</feature>
<dbReference type="InterPro" id="IPR019775">
    <property type="entry name" value="WD40_repeat_CS"/>
</dbReference>
<keyword evidence="8" id="KW-1185">Reference proteome</keyword>
<dbReference type="InterPro" id="IPR027417">
    <property type="entry name" value="P-loop_NTPase"/>
</dbReference>
<feature type="domain" description="IFT122 first beta-propeller" evidence="6">
    <location>
        <begin position="806"/>
        <end position="963"/>
    </location>
</feature>
<feature type="repeat" description="WD" evidence="4">
    <location>
        <begin position="924"/>
        <end position="965"/>
    </location>
</feature>
<organism evidence="7 8">
    <name type="scientific">Nostoc parmelioides FACHB-3921</name>
    <dbReference type="NCBI Taxonomy" id="2692909"/>
    <lineage>
        <taxon>Bacteria</taxon>
        <taxon>Bacillati</taxon>
        <taxon>Cyanobacteriota</taxon>
        <taxon>Cyanophyceae</taxon>
        <taxon>Nostocales</taxon>
        <taxon>Nostocaceae</taxon>
        <taxon>Nostoc</taxon>
    </lineage>
</organism>
<dbReference type="PROSITE" id="PS50294">
    <property type="entry name" value="WD_REPEATS_REGION"/>
    <property type="match status" value="12"/>
</dbReference>
<dbReference type="SUPFAM" id="SSF52540">
    <property type="entry name" value="P-loop containing nucleoside triphosphate hydrolases"/>
    <property type="match status" value="1"/>
</dbReference>
<dbReference type="SMART" id="SM00320">
    <property type="entry name" value="WD40"/>
    <property type="match status" value="14"/>
</dbReference>
<feature type="repeat" description="WD" evidence="4">
    <location>
        <begin position="1000"/>
        <end position="1032"/>
    </location>
</feature>
<dbReference type="CDD" id="cd00200">
    <property type="entry name" value="WD40"/>
    <property type="match status" value="2"/>
</dbReference>
<name>A0ABR8BP41_9NOSO</name>
<evidence type="ECO:0000313" key="7">
    <source>
        <dbReference type="EMBL" id="MBD2255300.1"/>
    </source>
</evidence>
<proteinExistence type="predicted"/>
<evidence type="ECO:0000256" key="4">
    <source>
        <dbReference type="PROSITE-ProRule" id="PRU00221"/>
    </source>
</evidence>
<evidence type="ECO:0000256" key="1">
    <source>
        <dbReference type="ARBA" id="ARBA00019442"/>
    </source>
</evidence>
<comment type="caution">
    <text evidence="7">The sequence shown here is derived from an EMBL/GenBank/DDBJ whole genome shotgun (WGS) entry which is preliminary data.</text>
</comment>
<dbReference type="Pfam" id="PF00400">
    <property type="entry name" value="WD40"/>
    <property type="match status" value="10"/>
</dbReference>
<feature type="repeat" description="WD" evidence="4">
    <location>
        <begin position="881"/>
        <end position="922"/>
    </location>
</feature>
<dbReference type="InterPro" id="IPR020472">
    <property type="entry name" value="WD40_PAC1"/>
</dbReference>
<dbReference type="InterPro" id="IPR056153">
    <property type="entry name" value="Beta-prop_IFT122_1st"/>
</dbReference>
<evidence type="ECO:0000259" key="6">
    <source>
        <dbReference type="Pfam" id="PF23381"/>
    </source>
</evidence>
<gene>
    <name evidence="7" type="ORF">H6G14_29220</name>
</gene>
<dbReference type="Pfam" id="PF23381">
    <property type="entry name" value="Beta-prop_IFT122_1st"/>
    <property type="match status" value="1"/>
</dbReference>
<feature type="domain" description="Novel STAND NTPase 1" evidence="5">
    <location>
        <begin position="76"/>
        <end position="488"/>
    </location>
</feature>